<keyword evidence="8" id="KW-1185">Reference proteome</keyword>
<dbReference type="SFLD" id="SFLDF00299">
    <property type="entry name" value="anaerobic_ribonucleoside-triph"/>
    <property type="match status" value="1"/>
</dbReference>
<evidence type="ECO:0000313" key="8">
    <source>
        <dbReference type="Proteomes" id="UP000463388"/>
    </source>
</evidence>
<evidence type="ECO:0000256" key="3">
    <source>
        <dbReference type="ARBA" id="ARBA00022691"/>
    </source>
</evidence>
<dbReference type="Proteomes" id="UP000463388">
    <property type="component" value="Unassembled WGS sequence"/>
</dbReference>
<dbReference type="SFLD" id="SFLDG01066">
    <property type="entry name" value="organic_radical-activating_enz"/>
    <property type="match status" value="1"/>
</dbReference>
<keyword evidence="4" id="KW-0479">Metal-binding</keyword>
<keyword evidence="6" id="KW-0411">Iron-sulfur</keyword>
<dbReference type="PANTHER" id="PTHR30352">
    <property type="entry name" value="PYRUVATE FORMATE-LYASE-ACTIVATING ENZYME"/>
    <property type="match status" value="1"/>
</dbReference>
<name>A0A6N8JRU0_9ACTN</name>
<dbReference type="InterPro" id="IPR013785">
    <property type="entry name" value="Aldolase_TIM"/>
</dbReference>
<gene>
    <name evidence="7" type="ORF">GKZ27_09225</name>
</gene>
<keyword evidence="5" id="KW-0408">Iron</keyword>
<dbReference type="SUPFAM" id="SSF102114">
    <property type="entry name" value="Radical SAM enzymes"/>
    <property type="match status" value="1"/>
</dbReference>
<dbReference type="GO" id="GO:0051539">
    <property type="term" value="F:4 iron, 4 sulfur cluster binding"/>
    <property type="evidence" value="ECO:0007669"/>
    <property type="project" value="UniProtKB-KW"/>
</dbReference>
<evidence type="ECO:0000256" key="5">
    <source>
        <dbReference type="ARBA" id="ARBA00023004"/>
    </source>
</evidence>
<dbReference type="Pfam" id="PF13353">
    <property type="entry name" value="Fer4_12"/>
    <property type="match status" value="1"/>
</dbReference>
<dbReference type="InterPro" id="IPR058240">
    <property type="entry name" value="rSAM_sf"/>
</dbReference>
<sequence length="186" mass="20416">MFVDRIYHPVTTLGPGRRIAVWTCGCSKHCPGCANPELWPTRPDASITVERLAGLLRALARRTGTHRITFTGGDPLEQADELGRLLALIRPAFDDILVYTGFTREELPTLPAQIDALIDGPYVAALNDGTCGLRGSTNQRLIVLNPALETLYHEEERKPRRVQNAVFDGRALSIGIHGRPAREGPS</sequence>
<dbReference type="Gene3D" id="3.20.20.70">
    <property type="entry name" value="Aldolase class I"/>
    <property type="match status" value="1"/>
</dbReference>
<evidence type="ECO:0000256" key="1">
    <source>
        <dbReference type="ARBA" id="ARBA00001966"/>
    </source>
</evidence>
<comment type="cofactor">
    <cofactor evidence="1">
        <name>[4Fe-4S] cluster</name>
        <dbReference type="ChEBI" id="CHEBI:49883"/>
    </cofactor>
</comment>
<dbReference type="PANTHER" id="PTHR30352:SF2">
    <property type="entry name" value="ANAEROBIC RIBONUCLEOSIDE-TRIPHOSPHATE REDUCTASE-ACTIVATING PROTEIN"/>
    <property type="match status" value="1"/>
</dbReference>
<organism evidence="7 8">
    <name type="scientific">Adlercreutzia mucosicola</name>
    <dbReference type="NCBI Taxonomy" id="580026"/>
    <lineage>
        <taxon>Bacteria</taxon>
        <taxon>Bacillati</taxon>
        <taxon>Actinomycetota</taxon>
        <taxon>Coriobacteriia</taxon>
        <taxon>Eggerthellales</taxon>
        <taxon>Eggerthellaceae</taxon>
        <taxon>Adlercreutzia</taxon>
    </lineage>
</organism>
<keyword evidence="3" id="KW-0949">S-adenosyl-L-methionine</keyword>
<dbReference type="GO" id="GO:0004748">
    <property type="term" value="F:ribonucleoside-diphosphate reductase activity, thioredoxin disulfide as acceptor"/>
    <property type="evidence" value="ECO:0007669"/>
    <property type="project" value="TreeGrafter"/>
</dbReference>
<dbReference type="EMBL" id="WSRR01000026">
    <property type="protein sequence ID" value="MVX61629.1"/>
    <property type="molecule type" value="Genomic_DNA"/>
</dbReference>
<dbReference type="InterPro" id="IPR034457">
    <property type="entry name" value="Organic_radical-activating"/>
</dbReference>
<dbReference type="InterPro" id="IPR012837">
    <property type="entry name" value="NrdG"/>
</dbReference>
<evidence type="ECO:0000313" key="7">
    <source>
        <dbReference type="EMBL" id="MVX61629.1"/>
    </source>
</evidence>
<proteinExistence type="predicted"/>
<reference evidence="7 8" key="1">
    <citation type="submission" date="2019-12" db="EMBL/GenBank/DDBJ databases">
        <title>Microbes associate with the intestines of laboratory mice.</title>
        <authorList>
            <person name="Navarre W."/>
            <person name="Wong E."/>
        </authorList>
    </citation>
    <scope>NUCLEOTIDE SEQUENCE [LARGE SCALE GENOMIC DNA]</scope>
    <source>
        <strain evidence="7 8">NM66_B29</strain>
    </source>
</reference>
<dbReference type="SFLD" id="SFLDG01063">
    <property type="entry name" value="activating_enzymes__group_1"/>
    <property type="match status" value="1"/>
</dbReference>
<protein>
    <submittedName>
        <fullName evidence="7">4Fe-4S cluster-binding domain-containing protein</fullName>
    </submittedName>
</protein>
<dbReference type="OrthoDB" id="9782387at2"/>
<evidence type="ECO:0000256" key="2">
    <source>
        <dbReference type="ARBA" id="ARBA00022485"/>
    </source>
</evidence>
<dbReference type="GO" id="GO:0043365">
    <property type="term" value="F:[formate-C-acetyltransferase]-activating enzyme activity"/>
    <property type="evidence" value="ECO:0007669"/>
    <property type="project" value="InterPro"/>
</dbReference>
<evidence type="ECO:0000256" key="6">
    <source>
        <dbReference type="ARBA" id="ARBA00023014"/>
    </source>
</evidence>
<accession>A0A6N8JRU0</accession>
<keyword evidence="2" id="KW-0004">4Fe-4S</keyword>
<dbReference type="CDD" id="cd01335">
    <property type="entry name" value="Radical_SAM"/>
    <property type="match status" value="1"/>
</dbReference>
<dbReference type="RefSeq" id="WP_160346903.1">
    <property type="nucleotide sequence ID" value="NZ_WSRR01000026.1"/>
</dbReference>
<dbReference type="InterPro" id="IPR007197">
    <property type="entry name" value="rSAM"/>
</dbReference>
<dbReference type="SFLD" id="SFLDS00029">
    <property type="entry name" value="Radical_SAM"/>
    <property type="match status" value="1"/>
</dbReference>
<dbReference type="GO" id="GO:0046872">
    <property type="term" value="F:metal ion binding"/>
    <property type="evidence" value="ECO:0007669"/>
    <property type="project" value="UniProtKB-KW"/>
</dbReference>
<evidence type="ECO:0000256" key="4">
    <source>
        <dbReference type="ARBA" id="ARBA00022723"/>
    </source>
</evidence>
<comment type="caution">
    <text evidence="7">The sequence shown here is derived from an EMBL/GenBank/DDBJ whole genome shotgun (WGS) entry which is preliminary data.</text>
</comment>
<dbReference type="AlphaFoldDB" id="A0A6N8JRU0"/>